<dbReference type="InterPro" id="IPR010730">
    <property type="entry name" value="HET"/>
</dbReference>
<evidence type="ECO:0000256" key="1">
    <source>
        <dbReference type="SAM" id="MobiDB-lite"/>
    </source>
</evidence>
<dbReference type="EMBL" id="QGMI01000594">
    <property type="protein sequence ID" value="TVY38528.1"/>
    <property type="molecule type" value="Genomic_DNA"/>
</dbReference>
<dbReference type="Proteomes" id="UP000443090">
    <property type="component" value="Unassembled WGS sequence"/>
</dbReference>
<dbReference type="Pfam" id="PF06985">
    <property type="entry name" value="HET"/>
    <property type="match status" value="1"/>
</dbReference>
<keyword evidence="4" id="KW-1185">Reference proteome</keyword>
<gene>
    <name evidence="3" type="ORF">LOCC1_G007610</name>
</gene>
<reference evidence="3 4" key="1">
    <citation type="submission" date="2018-05" db="EMBL/GenBank/DDBJ databases">
        <title>Genome sequencing and assembly of the regulated plant pathogen Lachnellula willkommii and related sister species for the development of diagnostic species identification markers.</title>
        <authorList>
            <person name="Giroux E."/>
            <person name="Bilodeau G."/>
        </authorList>
    </citation>
    <scope>NUCLEOTIDE SEQUENCE [LARGE SCALE GENOMIC DNA]</scope>
    <source>
        <strain evidence="3 4">CBS 160.35</strain>
    </source>
</reference>
<proteinExistence type="predicted"/>
<name>A0A8H8U8U4_9HELO</name>
<sequence length="545" mass="61213">MSKSSEPHLTESFAELLKEREAESSPIPASSHPALVGEPLTSDAAQTLSGLGESPEFNASVPNRAAHQVQQSQECFATKLSSYDGENVFEPMERPPDKLCVHCQNVFDHWDTISRDRRGRFEHCESEDALKASAEGGCGLCAQFLKSSEEGDRDIFDDIKGEDGKLPSGGVLVLRSGPMIDFNGYPLVDCRSDYWRIGLVFTMPLDDSMSDYNYASHSPSSHSDTPGRVGCRVFIVDMSPAPHPASLYDARQVSSISTKDALPLSRIWLRQCTEEHGHTTERYQSPTRLIYLGDNEVRLFLAQEIDECPKYATLSHCWGSVLFETLKTGNLEAFRKRIPSTALTKTFRDAIDTSRYLGLQYLWIDSLCIIQDDPNDWDVESSRMADVYGNSSLNIAASGAADGNAGLFFARDSFWRSQIQLKDGDKSSLYDCCPWYHDFDFTRSPLECRGWARQERILPRRTLHFAETQIFWECEKKFSSEFFPCDCVGVPPEHDWNSLPKPPFDCGQWMSMIGVYSRCKLTYSSDKLVAISGIARKSQSETNGE</sequence>
<dbReference type="OrthoDB" id="5125733at2759"/>
<evidence type="ECO:0000313" key="3">
    <source>
        <dbReference type="EMBL" id="TVY38528.1"/>
    </source>
</evidence>
<organism evidence="3 4">
    <name type="scientific">Lachnellula occidentalis</name>
    <dbReference type="NCBI Taxonomy" id="215460"/>
    <lineage>
        <taxon>Eukaryota</taxon>
        <taxon>Fungi</taxon>
        <taxon>Dikarya</taxon>
        <taxon>Ascomycota</taxon>
        <taxon>Pezizomycotina</taxon>
        <taxon>Leotiomycetes</taxon>
        <taxon>Helotiales</taxon>
        <taxon>Lachnaceae</taxon>
        <taxon>Lachnellula</taxon>
    </lineage>
</organism>
<dbReference type="PANTHER" id="PTHR33112">
    <property type="entry name" value="DOMAIN PROTEIN, PUTATIVE-RELATED"/>
    <property type="match status" value="1"/>
</dbReference>
<evidence type="ECO:0000313" key="4">
    <source>
        <dbReference type="Proteomes" id="UP000443090"/>
    </source>
</evidence>
<feature type="domain" description="Heterokaryon incompatibility" evidence="2">
    <location>
        <begin position="311"/>
        <end position="455"/>
    </location>
</feature>
<feature type="region of interest" description="Disordered" evidence="1">
    <location>
        <begin position="1"/>
        <end position="59"/>
    </location>
</feature>
<protein>
    <recommendedName>
        <fullName evidence="2">Heterokaryon incompatibility domain-containing protein</fullName>
    </recommendedName>
</protein>
<accession>A0A8H8U8U4</accession>
<dbReference type="PANTHER" id="PTHR33112:SF15">
    <property type="entry name" value="HETEROKARYON INCOMPATIBILITY DOMAIN-CONTAINING PROTEIN"/>
    <property type="match status" value="1"/>
</dbReference>
<comment type="caution">
    <text evidence="3">The sequence shown here is derived from an EMBL/GenBank/DDBJ whole genome shotgun (WGS) entry which is preliminary data.</text>
</comment>
<evidence type="ECO:0000259" key="2">
    <source>
        <dbReference type="Pfam" id="PF06985"/>
    </source>
</evidence>
<dbReference type="AlphaFoldDB" id="A0A8H8U8U4"/>